<keyword evidence="3" id="KW-1185">Reference proteome</keyword>
<feature type="compositionally biased region" description="Pro residues" evidence="1">
    <location>
        <begin position="32"/>
        <end position="43"/>
    </location>
</feature>
<proteinExistence type="predicted"/>
<name>A0A561UG23_9ACTN</name>
<dbReference type="AlphaFoldDB" id="A0A561UG23"/>
<dbReference type="EMBL" id="VIWT01000001">
    <property type="protein sequence ID" value="TWF98298.1"/>
    <property type="molecule type" value="Genomic_DNA"/>
</dbReference>
<evidence type="ECO:0000256" key="1">
    <source>
        <dbReference type="SAM" id="MobiDB-lite"/>
    </source>
</evidence>
<feature type="compositionally biased region" description="Basic residues" evidence="1">
    <location>
        <begin position="51"/>
        <end position="60"/>
    </location>
</feature>
<organism evidence="2 3">
    <name type="scientific">Kitasatospora viridis</name>
    <dbReference type="NCBI Taxonomy" id="281105"/>
    <lineage>
        <taxon>Bacteria</taxon>
        <taxon>Bacillati</taxon>
        <taxon>Actinomycetota</taxon>
        <taxon>Actinomycetes</taxon>
        <taxon>Kitasatosporales</taxon>
        <taxon>Streptomycetaceae</taxon>
        <taxon>Kitasatospora</taxon>
    </lineage>
</organism>
<comment type="caution">
    <text evidence="2">The sequence shown here is derived from an EMBL/GenBank/DDBJ whole genome shotgun (WGS) entry which is preliminary data.</text>
</comment>
<feature type="compositionally biased region" description="Basic residues" evidence="1">
    <location>
        <begin position="22"/>
        <end position="31"/>
    </location>
</feature>
<feature type="region of interest" description="Disordered" evidence="1">
    <location>
        <begin position="1"/>
        <end position="60"/>
    </location>
</feature>
<evidence type="ECO:0000313" key="3">
    <source>
        <dbReference type="Proteomes" id="UP000317940"/>
    </source>
</evidence>
<reference evidence="2 3" key="1">
    <citation type="submission" date="2019-06" db="EMBL/GenBank/DDBJ databases">
        <title>Sequencing the genomes of 1000 actinobacteria strains.</title>
        <authorList>
            <person name="Klenk H.-P."/>
        </authorList>
    </citation>
    <scope>NUCLEOTIDE SEQUENCE [LARGE SCALE GENOMIC DNA]</scope>
    <source>
        <strain evidence="2 3">DSM 44826</strain>
    </source>
</reference>
<evidence type="ECO:0000313" key="2">
    <source>
        <dbReference type="EMBL" id="TWF98298.1"/>
    </source>
</evidence>
<protein>
    <submittedName>
        <fullName evidence="2">Uncharacterized protein</fullName>
    </submittedName>
</protein>
<gene>
    <name evidence="2" type="ORF">FHX73_112105</name>
</gene>
<dbReference type="Proteomes" id="UP000317940">
    <property type="component" value="Unassembled WGS sequence"/>
</dbReference>
<accession>A0A561UG23</accession>
<sequence>MVALPAAAPDRDAGAMNGTTAPRHRRTHHRPPVPAPRPLPPRRVVPEFRPIRRGGGGRHRLRRAVPHRCGAALAGLVVCTTAALAAGPPHSLLLTTGRLLCVSGPP</sequence>